<keyword evidence="4 6" id="KW-0808">Transferase</keyword>
<dbReference type="RefSeq" id="WP_184026535.1">
    <property type="nucleotide sequence ID" value="NZ_JACHFN010000003.1"/>
</dbReference>
<dbReference type="NCBIfam" id="TIGR02095">
    <property type="entry name" value="glgA"/>
    <property type="match status" value="1"/>
</dbReference>
<protein>
    <recommendedName>
        <fullName evidence="6">Glycogen synthase</fullName>
        <ecNumber evidence="6">2.4.1.21</ecNumber>
    </recommendedName>
    <alternativeName>
        <fullName evidence="6">Starch [bacterial glycogen] synthase</fullName>
    </alternativeName>
</protein>
<feature type="domain" description="Starch synthase catalytic" evidence="7">
    <location>
        <begin position="2"/>
        <end position="227"/>
    </location>
</feature>
<dbReference type="Pfam" id="PF08323">
    <property type="entry name" value="Glyco_transf_5"/>
    <property type="match status" value="1"/>
</dbReference>
<keyword evidence="3 6" id="KW-0328">Glycosyltransferase</keyword>
<comment type="similarity">
    <text evidence="2 6">Belongs to the glycosyltransferase 1 family. Bacterial/plant glycogen synthase subfamily.</text>
</comment>
<evidence type="ECO:0000256" key="4">
    <source>
        <dbReference type="ARBA" id="ARBA00022679"/>
    </source>
</evidence>
<dbReference type="GO" id="GO:0005978">
    <property type="term" value="P:glycogen biosynthetic process"/>
    <property type="evidence" value="ECO:0007669"/>
    <property type="project" value="UniProtKB-UniRule"/>
</dbReference>
<dbReference type="HAMAP" id="MF_00484">
    <property type="entry name" value="Glycogen_synth"/>
    <property type="match status" value="1"/>
</dbReference>
<dbReference type="GO" id="GO:0009011">
    <property type="term" value="F:alpha-1,4-glucan glucosyltransferase (ADP-glucose donor) activity"/>
    <property type="evidence" value="ECO:0007669"/>
    <property type="project" value="UniProtKB-UniRule"/>
</dbReference>
<dbReference type="InterPro" id="IPR013534">
    <property type="entry name" value="Starch_synth_cat_dom"/>
</dbReference>
<comment type="function">
    <text evidence="6">Synthesizes alpha-1,4-glucan chains using ADP-glucose.</text>
</comment>
<comment type="pathway">
    <text evidence="6">Glycan biosynthesis; glycogen biosynthesis.</text>
</comment>
<feature type="binding site" evidence="6">
    <location>
        <position position="15"/>
    </location>
    <ligand>
        <name>ADP-alpha-D-glucose</name>
        <dbReference type="ChEBI" id="CHEBI:57498"/>
    </ligand>
</feature>
<accession>A0A7W8LPD6</accession>
<dbReference type="Gene3D" id="3.40.50.2000">
    <property type="entry name" value="Glycogen Phosphorylase B"/>
    <property type="match status" value="2"/>
</dbReference>
<comment type="catalytic activity">
    <reaction evidence="1 6">
        <text>[(1-&gt;4)-alpha-D-glucosyl](n) + ADP-alpha-D-glucose = [(1-&gt;4)-alpha-D-glucosyl](n+1) + ADP + H(+)</text>
        <dbReference type="Rhea" id="RHEA:18189"/>
        <dbReference type="Rhea" id="RHEA-COMP:9584"/>
        <dbReference type="Rhea" id="RHEA-COMP:9587"/>
        <dbReference type="ChEBI" id="CHEBI:15378"/>
        <dbReference type="ChEBI" id="CHEBI:15444"/>
        <dbReference type="ChEBI" id="CHEBI:57498"/>
        <dbReference type="ChEBI" id="CHEBI:456216"/>
        <dbReference type="EC" id="2.4.1.21"/>
    </reaction>
</comment>
<dbReference type="EMBL" id="JACHFN010000003">
    <property type="protein sequence ID" value="MBB5233673.1"/>
    <property type="molecule type" value="Genomic_DNA"/>
</dbReference>
<dbReference type="EC" id="2.4.1.21" evidence="6"/>
<evidence type="ECO:0000256" key="6">
    <source>
        <dbReference type="HAMAP-Rule" id="MF_00484"/>
    </source>
</evidence>
<keyword evidence="5 6" id="KW-0320">Glycogen biosynthesis</keyword>
<evidence type="ECO:0000259" key="7">
    <source>
        <dbReference type="Pfam" id="PF08323"/>
    </source>
</evidence>
<organism evidence="8 9">
    <name type="scientific">Deinococcus budaensis</name>
    <dbReference type="NCBI Taxonomy" id="1665626"/>
    <lineage>
        <taxon>Bacteria</taxon>
        <taxon>Thermotogati</taxon>
        <taxon>Deinococcota</taxon>
        <taxon>Deinococci</taxon>
        <taxon>Deinococcales</taxon>
        <taxon>Deinococcaceae</taxon>
        <taxon>Deinococcus</taxon>
    </lineage>
</organism>
<proteinExistence type="inferred from homology"/>
<dbReference type="Pfam" id="PF13692">
    <property type="entry name" value="Glyco_trans_1_4"/>
    <property type="match status" value="1"/>
</dbReference>
<reference evidence="8 9" key="1">
    <citation type="submission" date="2020-08" db="EMBL/GenBank/DDBJ databases">
        <title>Genomic Encyclopedia of Type Strains, Phase IV (KMG-IV): sequencing the most valuable type-strain genomes for metagenomic binning, comparative biology and taxonomic classification.</title>
        <authorList>
            <person name="Goeker M."/>
        </authorList>
    </citation>
    <scope>NUCLEOTIDE SEQUENCE [LARGE SCALE GENOMIC DNA]</scope>
    <source>
        <strain evidence="8 9">DSM 101791</strain>
    </source>
</reference>
<dbReference type="SUPFAM" id="SSF53756">
    <property type="entry name" value="UDP-Glycosyltransferase/glycogen phosphorylase"/>
    <property type="match status" value="1"/>
</dbReference>
<dbReference type="InterPro" id="IPR011835">
    <property type="entry name" value="GS/SS"/>
</dbReference>
<dbReference type="UniPathway" id="UPA00164"/>
<evidence type="ECO:0000256" key="5">
    <source>
        <dbReference type="ARBA" id="ARBA00023056"/>
    </source>
</evidence>
<keyword evidence="9" id="KW-1185">Reference proteome</keyword>
<dbReference type="CDD" id="cd03791">
    <property type="entry name" value="GT5_Glycogen_synthase_DULL1-like"/>
    <property type="match status" value="1"/>
</dbReference>
<dbReference type="PANTHER" id="PTHR45825">
    <property type="entry name" value="GRANULE-BOUND STARCH SYNTHASE 1, CHLOROPLASTIC/AMYLOPLASTIC"/>
    <property type="match status" value="1"/>
</dbReference>
<dbReference type="Proteomes" id="UP000525389">
    <property type="component" value="Unassembled WGS sequence"/>
</dbReference>
<evidence type="ECO:0000313" key="9">
    <source>
        <dbReference type="Proteomes" id="UP000525389"/>
    </source>
</evidence>
<dbReference type="PANTHER" id="PTHR45825:SF11">
    <property type="entry name" value="ALPHA AMYLASE DOMAIN-CONTAINING PROTEIN"/>
    <property type="match status" value="1"/>
</dbReference>
<evidence type="ECO:0000256" key="3">
    <source>
        <dbReference type="ARBA" id="ARBA00022676"/>
    </source>
</evidence>
<evidence type="ECO:0000313" key="8">
    <source>
        <dbReference type="EMBL" id="MBB5233673.1"/>
    </source>
</evidence>
<dbReference type="AlphaFoldDB" id="A0A7W8LPD6"/>
<gene>
    <name evidence="6" type="primary">glgA</name>
    <name evidence="8" type="ORF">HNQ09_001103</name>
</gene>
<name>A0A7W8LPD6_9DEIO</name>
<sequence>MHVLHVASEVFPYSRSGGLGDVLGALPAVQARLEGESLGAEVTVLSPWYAGLAGTPREVWRGELPGSGGTLGPVRAGELREGGVRFLFLDLPGFARPGLYHDDDVERFCAFGRAALPLLSALGVRPDVLHGHDWQAGLAVAHAHLAGWRTAYTVHNLQYQGRWTLAEARGWTGLPDWAFSPEGLEFHGDLNLMKAGLVFADHVTTVSPTYAREITTPQYGEGLDGLLVRLTLEGRLSGILNGLDQERWDPRRDPDIRPYADATGKAANGGALRSEFGLDAAPLLGVVSRLADQKGMDLLIRALPELVQDWNVVVLGGGDPLLTAALTGWAHHPRVAFVAGLNEALAHRIYAGADIFAMPSRFEPCGLSQMIALRYGTLPVVRETGGLVDTVPPDVGFRFAAAEPEALLDACRLARRTLDDPAEWRGRVTRGMALDFSWDNPARHYLELYARLAGLSAETPAAPR</sequence>
<evidence type="ECO:0000256" key="2">
    <source>
        <dbReference type="ARBA" id="ARBA00010281"/>
    </source>
</evidence>
<dbReference type="GO" id="GO:0004373">
    <property type="term" value="F:alpha-1,4-glucan glucosyltransferase (UDP-glucose donor) activity"/>
    <property type="evidence" value="ECO:0007669"/>
    <property type="project" value="InterPro"/>
</dbReference>
<evidence type="ECO:0000256" key="1">
    <source>
        <dbReference type="ARBA" id="ARBA00001478"/>
    </source>
</evidence>
<comment type="caution">
    <text evidence="8">The sequence shown here is derived from an EMBL/GenBank/DDBJ whole genome shotgun (WGS) entry which is preliminary data.</text>
</comment>